<accession>A0AAW0NEN5</accession>
<evidence type="ECO:0000313" key="6">
    <source>
        <dbReference type="EMBL" id="KAK7898348.1"/>
    </source>
</evidence>
<dbReference type="AlphaFoldDB" id="A0AAW0NEN5"/>
<dbReference type="GO" id="GO:0030027">
    <property type="term" value="C:lamellipodium"/>
    <property type="evidence" value="ECO:0007669"/>
    <property type="project" value="TreeGrafter"/>
</dbReference>
<evidence type="ECO:0000313" key="7">
    <source>
        <dbReference type="Proteomes" id="UP001460270"/>
    </source>
</evidence>
<dbReference type="PANTHER" id="PTHR12114:SF7">
    <property type="entry name" value="BETA-PARVIN"/>
    <property type="match status" value="1"/>
</dbReference>
<gene>
    <name evidence="6" type="ORF">WMY93_019201</name>
</gene>
<sequence length="105" mass="12098">MSWLKQEGILHTAVVTKELTSTTEMMLGRFERDAFDTLLDHAPDKLNVVKTSLITFVNKHLNKLNLEVTELETQFADGVYLVLLMGLLEDYFVPLYNFFSDAREL</sequence>
<evidence type="ECO:0000256" key="1">
    <source>
        <dbReference type="ARBA" id="ARBA00004245"/>
    </source>
</evidence>
<evidence type="ECO:0008006" key="8">
    <source>
        <dbReference type="Google" id="ProtNLM"/>
    </source>
</evidence>
<dbReference type="GO" id="GO:0034446">
    <property type="term" value="P:substrate adhesion-dependent cell spreading"/>
    <property type="evidence" value="ECO:0007669"/>
    <property type="project" value="TreeGrafter"/>
</dbReference>
<organism evidence="6 7">
    <name type="scientific">Mugilogobius chulae</name>
    <name type="common">yellowstripe goby</name>
    <dbReference type="NCBI Taxonomy" id="88201"/>
    <lineage>
        <taxon>Eukaryota</taxon>
        <taxon>Metazoa</taxon>
        <taxon>Chordata</taxon>
        <taxon>Craniata</taxon>
        <taxon>Vertebrata</taxon>
        <taxon>Euteleostomi</taxon>
        <taxon>Actinopterygii</taxon>
        <taxon>Neopterygii</taxon>
        <taxon>Teleostei</taxon>
        <taxon>Neoteleostei</taxon>
        <taxon>Acanthomorphata</taxon>
        <taxon>Gobiaria</taxon>
        <taxon>Gobiiformes</taxon>
        <taxon>Gobioidei</taxon>
        <taxon>Gobiidae</taxon>
        <taxon>Gobionellinae</taxon>
        <taxon>Mugilogobius</taxon>
    </lineage>
</organism>
<dbReference type="GO" id="GO:0030036">
    <property type="term" value="P:actin cytoskeleton organization"/>
    <property type="evidence" value="ECO:0007669"/>
    <property type="project" value="InterPro"/>
</dbReference>
<dbReference type="Proteomes" id="UP001460270">
    <property type="component" value="Unassembled WGS sequence"/>
</dbReference>
<dbReference type="InterPro" id="IPR028433">
    <property type="entry name" value="Parvin"/>
</dbReference>
<keyword evidence="7" id="KW-1185">Reference proteome</keyword>
<dbReference type="GO" id="GO:0005925">
    <property type="term" value="C:focal adhesion"/>
    <property type="evidence" value="ECO:0007669"/>
    <property type="project" value="TreeGrafter"/>
</dbReference>
<dbReference type="PANTHER" id="PTHR12114">
    <property type="entry name" value="PARVIN"/>
    <property type="match status" value="1"/>
</dbReference>
<keyword evidence="3" id="KW-0677">Repeat</keyword>
<protein>
    <recommendedName>
        <fullName evidence="8">Gamma-parvin</fullName>
    </recommendedName>
</protein>
<dbReference type="GO" id="GO:0071963">
    <property type="term" value="P:establishment or maintenance of cell polarity regulating cell shape"/>
    <property type="evidence" value="ECO:0007669"/>
    <property type="project" value="TreeGrafter"/>
</dbReference>
<keyword evidence="5" id="KW-0206">Cytoskeleton</keyword>
<dbReference type="Gene3D" id="1.10.418.10">
    <property type="entry name" value="Calponin-like domain"/>
    <property type="match status" value="1"/>
</dbReference>
<evidence type="ECO:0000256" key="5">
    <source>
        <dbReference type="ARBA" id="ARBA00023212"/>
    </source>
</evidence>
<keyword evidence="2" id="KW-0963">Cytoplasm</keyword>
<proteinExistence type="predicted"/>
<comment type="caution">
    <text evidence="6">The sequence shown here is derived from an EMBL/GenBank/DDBJ whole genome shotgun (WGS) entry which is preliminary data.</text>
</comment>
<comment type="subcellular location">
    <subcellularLocation>
        <location evidence="1">Cytoplasm</location>
        <location evidence="1">Cytoskeleton</location>
    </subcellularLocation>
</comment>
<evidence type="ECO:0000256" key="3">
    <source>
        <dbReference type="ARBA" id="ARBA00022737"/>
    </source>
</evidence>
<dbReference type="SUPFAM" id="SSF47576">
    <property type="entry name" value="Calponin-homology domain, CH-domain"/>
    <property type="match status" value="1"/>
</dbReference>
<dbReference type="GO" id="GO:0005737">
    <property type="term" value="C:cytoplasm"/>
    <property type="evidence" value="ECO:0007669"/>
    <property type="project" value="TreeGrafter"/>
</dbReference>
<dbReference type="GO" id="GO:0003779">
    <property type="term" value="F:actin binding"/>
    <property type="evidence" value="ECO:0007669"/>
    <property type="project" value="UniProtKB-KW"/>
</dbReference>
<dbReference type="GO" id="GO:0030032">
    <property type="term" value="P:lamellipodium assembly"/>
    <property type="evidence" value="ECO:0007669"/>
    <property type="project" value="TreeGrafter"/>
</dbReference>
<evidence type="ECO:0000256" key="4">
    <source>
        <dbReference type="ARBA" id="ARBA00023203"/>
    </source>
</evidence>
<dbReference type="FunFam" id="1.10.418.10:FF:000015">
    <property type="entry name" value="Parvin beta"/>
    <property type="match status" value="1"/>
</dbReference>
<evidence type="ECO:0000256" key="2">
    <source>
        <dbReference type="ARBA" id="ARBA00022490"/>
    </source>
</evidence>
<dbReference type="InterPro" id="IPR036872">
    <property type="entry name" value="CH_dom_sf"/>
</dbReference>
<dbReference type="EMBL" id="JBBPFD010000014">
    <property type="protein sequence ID" value="KAK7898348.1"/>
    <property type="molecule type" value="Genomic_DNA"/>
</dbReference>
<keyword evidence="4" id="KW-0009">Actin-binding</keyword>
<reference evidence="7" key="1">
    <citation type="submission" date="2024-04" db="EMBL/GenBank/DDBJ databases">
        <title>Salinicola lusitanus LLJ914,a marine bacterium isolated from the Okinawa Trough.</title>
        <authorList>
            <person name="Li J."/>
        </authorList>
    </citation>
    <scope>NUCLEOTIDE SEQUENCE [LARGE SCALE GENOMIC DNA]</scope>
</reference>
<dbReference type="GO" id="GO:0015629">
    <property type="term" value="C:actin cytoskeleton"/>
    <property type="evidence" value="ECO:0007669"/>
    <property type="project" value="TreeGrafter"/>
</dbReference>
<name>A0AAW0NEN5_9GOBI</name>